<dbReference type="GO" id="GO:0006226">
    <property type="term" value="P:dUMP biosynthetic process"/>
    <property type="evidence" value="ECO:0007669"/>
    <property type="project" value="InterPro"/>
</dbReference>
<dbReference type="EC" id="3.6.1.23" evidence="2"/>
<dbReference type="InterPro" id="IPR036157">
    <property type="entry name" value="dUTPase-like_sf"/>
</dbReference>
<evidence type="ECO:0000256" key="4">
    <source>
        <dbReference type="ARBA" id="ARBA00023080"/>
    </source>
</evidence>
<dbReference type="InterPro" id="IPR033704">
    <property type="entry name" value="dUTPase_trimeric"/>
</dbReference>
<evidence type="ECO:0000313" key="6">
    <source>
        <dbReference type="EMBL" id="WDQ45505.1"/>
    </source>
</evidence>
<feature type="domain" description="dUTPase-like" evidence="5">
    <location>
        <begin position="97"/>
        <end position="212"/>
    </location>
</feature>
<dbReference type="Pfam" id="PF00692">
    <property type="entry name" value="dUTPase"/>
    <property type="match status" value="1"/>
</dbReference>
<dbReference type="GO" id="GO:0000287">
    <property type="term" value="F:magnesium ion binding"/>
    <property type="evidence" value="ECO:0007669"/>
    <property type="project" value="InterPro"/>
</dbReference>
<dbReference type="GO" id="GO:0046081">
    <property type="term" value="P:dUTP catabolic process"/>
    <property type="evidence" value="ECO:0007669"/>
    <property type="project" value="InterPro"/>
</dbReference>
<dbReference type="Gene3D" id="2.70.40.10">
    <property type="match status" value="1"/>
</dbReference>
<dbReference type="CDD" id="cd07557">
    <property type="entry name" value="trimeric_dUTPase"/>
    <property type="match status" value="1"/>
</dbReference>
<proteinExistence type="inferred from homology"/>
<dbReference type="GO" id="GO:0004170">
    <property type="term" value="F:dUTP diphosphatase activity"/>
    <property type="evidence" value="ECO:0007669"/>
    <property type="project" value="UniProtKB-EC"/>
</dbReference>
<comment type="similarity">
    <text evidence="1">Belongs to the dUTPase family.</text>
</comment>
<reference evidence="6" key="2">
    <citation type="journal article" date="2024" name="Heliyon">
        <title>Complete genome sequence of the novel virulent phage PMBT24 infecting Enterocloster bolteae from the human gut.</title>
        <authorList>
            <person name="Sprotte S."/>
            <person name="Brinks E."/>
            <person name="Neve H."/>
            <person name="Franz C.M.A.P."/>
        </authorList>
    </citation>
    <scope>NUCLEOTIDE SEQUENCE</scope>
</reference>
<reference evidence="6" key="1">
    <citation type="submission" date="2023-01" db="EMBL/GenBank/DDBJ databases">
        <authorList>
            <person name="Sprotte S."/>
            <person name="Brinks E."/>
        </authorList>
    </citation>
    <scope>NUCLEOTIDE SEQUENCE</scope>
</reference>
<dbReference type="SUPFAM" id="SSF51283">
    <property type="entry name" value="dUTPase-like"/>
    <property type="match status" value="1"/>
</dbReference>
<keyword evidence="3" id="KW-0378">Hydrolase</keyword>
<sequence>MKFKVGDIVVLTKKYNLLKAIGMEGYEGCRGQIISIDAQSTNLPYEIQMENSLGTFWIKNKVIKKLIGKSFTIPIKYHNPELTHLQKIDGNKSDWIDLRAAEKVTLKKGEIRRISLGISMQLPENYEAHILPRSSAPEKFGIIMAHSQGIIDNSYCGDDDVWSFLALAIRDTTIYVNDRIAQFRIYQNQPSISFVPVNTLGNPNRGGFGSTGVK</sequence>
<protein>
    <recommendedName>
        <fullName evidence="2">dUTP diphosphatase</fullName>
        <ecNumber evidence="2">3.6.1.23</ecNumber>
    </recommendedName>
</protein>
<keyword evidence="4" id="KW-0546">Nucleotide metabolism</keyword>
<accession>A0AAT9TQY3</accession>
<dbReference type="PANTHER" id="PTHR11241">
    <property type="entry name" value="DEOXYURIDINE 5'-TRIPHOSPHATE NUCLEOTIDOHYDROLASE"/>
    <property type="match status" value="1"/>
</dbReference>
<dbReference type="InterPro" id="IPR029054">
    <property type="entry name" value="dUTPase-like"/>
</dbReference>
<evidence type="ECO:0000259" key="5">
    <source>
        <dbReference type="Pfam" id="PF00692"/>
    </source>
</evidence>
<evidence type="ECO:0000256" key="3">
    <source>
        <dbReference type="ARBA" id="ARBA00022801"/>
    </source>
</evidence>
<dbReference type="EMBL" id="OQ326496">
    <property type="protein sequence ID" value="WDQ45505.1"/>
    <property type="molecule type" value="Genomic_DNA"/>
</dbReference>
<organism evidence="6">
    <name type="scientific">Enterocloster phage PMBT24</name>
    <dbReference type="NCBI Taxonomy" id="3025413"/>
    <lineage>
        <taxon>Viruses</taxon>
        <taxon>Duplodnaviria</taxon>
        <taxon>Heunggongvirae</taxon>
        <taxon>Uroviricota</taxon>
        <taxon>Caudoviricetes</taxon>
    </lineage>
</organism>
<dbReference type="InterPro" id="IPR008181">
    <property type="entry name" value="dUTPase"/>
</dbReference>
<evidence type="ECO:0000256" key="2">
    <source>
        <dbReference type="ARBA" id="ARBA00012379"/>
    </source>
</evidence>
<dbReference type="PANTHER" id="PTHR11241:SF0">
    <property type="entry name" value="DEOXYURIDINE 5'-TRIPHOSPHATE NUCLEOTIDOHYDROLASE"/>
    <property type="match status" value="1"/>
</dbReference>
<name>A0AAT9TQY3_9CAUD</name>
<evidence type="ECO:0000256" key="1">
    <source>
        <dbReference type="ARBA" id="ARBA00006581"/>
    </source>
</evidence>